<feature type="chain" id="PRO_5007878046" evidence="2">
    <location>
        <begin position="26"/>
        <end position="399"/>
    </location>
</feature>
<name>A0A166NWZ9_9HYPO</name>
<comment type="similarity">
    <text evidence="1">Belongs to the glycosyl hydrolase 35 family.</text>
</comment>
<dbReference type="EMBL" id="AZGY01000014">
    <property type="protein sequence ID" value="KZZ92990.1"/>
    <property type="molecule type" value="Genomic_DNA"/>
</dbReference>
<sequence length="399" mass="44260">MREISAPILIWAAMLSADCFLHTSAAPSNFTGANGPLEDPARILDAAASPYICGEREWGGFPAWLSEIPDMAVRQSNKPFHDIIMVLLCLRLMPRRLEGLPSTRECKARRLQFIWYLPPAALPGAARGGLSSLRSNHRRIEAISRRAWEASCGFARLPRRPCPHDRARERVRQLWQTTATCRLWPTCWQPIFDAFLYTNDGGGRDYLEGGAVHGILAATNGGSRSGLAARDELVTDPTSLGPQLDAKYYITWIDDWSSSSTHQYISGDAAHTKLVLDILDWILAGNNSFDICMSHRGTNWGFENGGIFIDGRLHSRRDDELRLRRAGLDESGRPTQMCHQLRDVISKHVPAGTLPSVPELPKLATVETFNLHPVAALFDTRTKEPAMRAAAPVTMESLG</sequence>
<evidence type="ECO:0000313" key="5">
    <source>
        <dbReference type="Proteomes" id="UP000078544"/>
    </source>
</evidence>
<accession>A0A166NWZ9</accession>
<dbReference type="AlphaFoldDB" id="A0A166NWZ9"/>
<dbReference type="Proteomes" id="UP000078544">
    <property type="component" value="Unassembled WGS sequence"/>
</dbReference>
<evidence type="ECO:0000259" key="3">
    <source>
        <dbReference type="Pfam" id="PF01301"/>
    </source>
</evidence>
<dbReference type="InterPro" id="IPR001944">
    <property type="entry name" value="Glycoside_Hdrlase_35"/>
</dbReference>
<reference evidence="4 5" key="1">
    <citation type="journal article" date="2016" name="Genome Biol. Evol.">
        <title>Divergent and convergent evolution of fungal pathogenicity.</title>
        <authorList>
            <person name="Shang Y."/>
            <person name="Xiao G."/>
            <person name="Zheng P."/>
            <person name="Cen K."/>
            <person name="Zhan S."/>
            <person name="Wang C."/>
        </authorList>
    </citation>
    <scope>NUCLEOTIDE SEQUENCE [LARGE SCALE GENOMIC DNA]</scope>
    <source>
        <strain evidence="4 5">RCEF 2490</strain>
    </source>
</reference>
<feature type="signal peptide" evidence="2">
    <location>
        <begin position="1"/>
        <end position="25"/>
    </location>
</feature>
<protein>
    <submittedName>
        <fullName evidence="4">Glycoside hydrolase, family 35</fullName>
    </submittedName>
</protein>
<dbReference type="PANTHER" id="PTHR23421">
    <property type="entry name" value="BETA-GALACTOSIDASE RELATED"/>
    <property type="match status" value="1"/>
</dbReference>
<dbReference type="OrthoDB" id="1657402at2759"/>
<proteinExistence type="inferred from homology"/>
<dbReference type="Pfam" id="PF01301">
    <property type="entry name" value="Glyco_hydro_35"/>
    <property type="match status" value="2"/>
</dbReference>
<dbReference type="Gene3D" id="3.20.20.80">
    <property type="entry name" value="Glycosidases"/>
    <property type="match status" value="1"/>
</dbReference>
<evidence type="ECO:0000256" key="1">
    <source>
        <dbReference type="ARBA" id="ARBA00009809"/>
    </source>
</evidence>
<dbReference type="InterPro" id="IPR017853">
    <property type="entry name" value="GH"/>
</dbReference>
<dbReference type="InterPro" id="IPR031330">
    <property type="entry name" value="Gly_Hdrlase_35_cat"/>
</dbReference>
<keyword evidence="4" id="KW-0378">Hydrolase</keyword>
<feature type="domain" description="Glycoside hydrolase 35 catalytic" evidence="3">
    <location>
        <begin position="49"/>
        <end position="82"/>
    </location>
</feature>
<keyword evidence="2" id="KW-0732">Signal</keyword>
<dbReference type="SUPFAM" id="SSF51445">
    <property type="entry name" value="(Trans)glycosidases"/>
    <property type="match status" value="1"/>
</dbReference>
<evidence type="ECO:0000256" key="2">
    <source>
        <dbReference type="SAM" id="SignalP"/>
    </source>
</evidence>
<evidence type="ECO:0000313" key="4">
    <source>
        <dbReference type="EMBL" id="KZZ92990.1"/>
    </source>
</evidence>
<dbReference type="GO" id="GO:0005975">
    <property type="term" value="P:carbohydrate metabolic process"/>
    <property type="evidence" value="ECO:0007669"/>
    <property type="project" value="InterPro"/>
</dbReference>
<dbReference type="STRING" id="1081109.A0A166NWZ9"/>
<feature type="domain" description="Glycoside hydrolase 35 catalytic" evidence="3">
    <location>
        <begin position="194"/>
        <end position="347"/>
    </location>
</feature>
<gene>
    <name evidence="4" type="ORF">AAL_06022</name>
</gene>
<comment type="caution">
    <text evidence="4">The sequence shown here is derived from an EMBL/GenBank/DDBJ whole genome shotgun (WGS) entry which is preliminary data.</text>
</comment>
<organism evidence="4 5">
    <name type="scientific">Moelleriella libera RCEF 2490</name>
    <dbReference type="NCBI Taxonomy" id="1081109"/>
    <lineage>
        <taxon>Eukaryota</taxon>
        <taxon>Fungi</taxon>
        <taxon>Dikarya</taxon>
        <taxon>Ascomycota</taxon>
        <taxon>Pezizomycotina</taxon>
        <taxon>Sordariomycetes</taxon>
        <taxon>Hypocreomycetidae</taxon>
        <taxon>Hypocreales</taxon>
        <taxon>Clavicipitaceae</taxon>
        <taxon>Moelleriella</taxon>
    </lineage>
</organism>
<dbReference type="Gene3D" id="2.60.120.260">
    <property type="entry name" value="Galactose-binding domain-like"/>
    <property type="match status" value="2"/>
</dbReference>
<dbReference type="GO" id="GO:0004553">
    <property type="term" value="F:hydrolase activity, hydrolyzing O-glycosyl compounds"/>
    <property type="evidence" value="ECO:0007669"/>
    <property type="project" value="InterPro"/>
</dbReference>
<keyword evidence="5" id="KW-1185">Reference proteome</keyword>